<dbReference type="OrthoDB" id="9806257at2"/>
<keyword evidence="3" id="KW-0614">Plasmid</keyword>
<dbReference type="Pfam" id="PF01266">
    <property type="entry name" value="DAO"/>
    <property type="match status" value="1"/>
</dbReference>
<dbReference type="GO" id="GO:0016491">
    <property type="term" value="F:oxidoreductase activity"/>
    <property type="evidence" value="ECO:0007669"/>
    <property type="project" value="UniProtKB-KW"/>
</dbReference>
<evidence type="ECO:0000256" key="1">
    <source>
        <dbReference type="ARBA" id="ARBA00023002"/>
    </source>
</evidence>
<dbReference type="KEGG" id="acm:AciX9_4247"/>
<name>E8X6D9_GRATM</name>
<keyword evidence="1" id="KW-0560">Oxidoreductase</keyword>
<organism evidence="4">
    <name type="scientific">Granulicella tundricola (strain ATCC BAA-1859 / DSM 23138 / MP5ACTX9)</name>
    <dbReference type="NCBI Taxonomy" id="1198114"/>
    <lineage>
        <taxon>Bacteria</taxon>
        <taxon>Pseudomonadati</taxon>
        <taxon>Acidobacteriota</taxon>
        <taxon>Terriglobia</taxon>
        <taxon>Terriglobales</taxon>
        <taxon>Acidobacteriaceae</taxon>
        <taxon>Granulicella</taxon>
    </lineage>
</organism>
<dbReference type="PANTHER" id="PTHR13847:SF287">
    <property type="entry name" value="FAD-DEPENDENT OXIDOREDUCTASE DOMAIN-CONTAINING PROTEIN 1"/>
    <property type="match status" value="1"/>
</dbReference>
<dbReference type="Proteomes" id="UP000000343">
    <property type="component" value="Plasmid pACIX901"/>
</dbReference>
<proteinExistence type="predicted"/>
<dbReference type="RefSeq" id="WP_013572935.1">
    <property type="nucleotide sequence ID" value="NC_015057.1"/>
</dbReference>
<dbReference type="InterPro" id="IPR036188">
    <property type="entry name" value="FAD/NAD-bd_sf"/>
</dbReference>
<sequence length="377" mass="39881">MAAFDVVIVGAGIVGSACARECVRAGFRVAIVEGGVPAGGATAAGMGHVVVMDDSPAQLALTTYSRGLWNAELPELPRTVEYEARGTIWVAADDEEMVEVHAKQATYERVGVCAEVLDSTDLATQEPNLRSGLAGGLLVPDDGVIYPPAAAQFYLSEARRLGAEFHLSRAISAANGVVLLADGTRLTAPHIVLAVGTECDLLPALPIKKRKGHLIITDRYPNFLHHQLVELGYLKSAHKVVTDSVAFNIQPRQTGQLLIGSSRQYGDEDPRADAAVLRQMLERSMLYMPALANISALRVWTGFRASTADKLPLIGPAAGLSDDKSLWLAAGFEGLGITNAPGAARLLVDGLLGHASQIDASPYLPIRLAAQVEATHA</sequence>
<reference evidence="4" key="1">
    <citation type="submission" date="2011-01" db="EMBL/GenBank/DDBJ databases">
        <title>Complete sequence of plasmid1 of Acidobacterium sp. MP5ACTX9.</title>
        <authorList>
            <consortium name="US DOE Joint Genome Institute"/>
            <person name="Lucas S."/>
            <person name="Copeland A."/>
            <person name="Lapidus A."/>
            <person name="Cheng J.-F."/>
            <person name="Goodwin L."/>
            <person name="Pitluck S."/>
            <person name="Teshima H."/>
            <person name="Detter J.C."/>
            <person name="Han C."/>
            <person name="Tapia R."/>
            <person name="Land M."/>
            <person name="Hauser L."/>
            <person name="Kyrpides N."/>
            <person name="Ivanova N."/>
            <person name="Ovchinnikova G."/>
            <person name="Pagani I."/>
            <person name="Rawat S.R."/>
            <person name="Mannisto M."/>
            <person name="Haggblom M.M."/>
            <person name="Woyke T."/>
        </authorList>
    </citation>
    <scope>NUCLEOTIDE SEQUENCE [LARGE SCALE GENOMIC DNA]</scope>
    <source>
        <strain evidence="4">MP5ACTX9</strain>
        <plasmid evidence="4">Plasmid pACIX901</plasmid>
    </source>
</reference>
<gene>
    <name evidence="3" type="ordered locus">AciX9_4247</name>
</gene>
<evidence type="ECO:0000259" key="2">
    <source>
        <dbReference type="Pfam" id="PF01266"/>
    </source>
</evidence>
<feature type="domain" description="FAD dependent oxidoreductase" evidence="2">
    <location>
        <begin position="5"/>
        <end position="349"/>
    </location>
</feature>
<evidence type="ECO:0000313" key="3">
    <source>
        <dbReference type="EMBL" id="ADW71023.1"/>
    </source>
</evidence>
<evidence type="ECO:0000313" key="4">
    <source>
        <dbReference type="Proteomes" id="UP000000343"/>
    </source>
</evidence>
<dbReference type="PANTHER" id="PTHR13847">
    <property type="entry name" value="SARCOSINE DEHYDROGENASE-RELATED"/>
    <property type="match status" value="1"/>
</dbReference>
<dbReference type="InterPro" id="IPR006076">
    <property type="entry name" value="FAD-dep_OxRdtase"/>
</dbReference>
<dbReference type="GO" id="GO:0005737">
    <property type="term" value="C:cytoplasm"/>
    <property type="evidence" value="ECO:0007669"/>
    <property type="project" value="TreeGrafter"/>
</dbReference>
<accession>E8X6D9</accession>
<dbReference type="Gene3D" id="3.50.50.60">
    <property type="entry name" value="FAD/NAD(P)-binding domain"/>
    <property type="match status" value="1"/>
</dbReference>
<dbReference type="EMBL" id="CP002481">
    <property type="protein sequence ID" value="ADW71023.1"/>
    <property type="molecule type" value="Genomic_DNA"/>
</dbReference>
<protein>
    <submittedName>
        <fullName evidence="3">FAD dependent oxidoreductase</fullName>
    </submittedName>
</protein>
<keyword evidence="4" id="KW-1185">Reference proteome</keyword>
<dbReference type="AlphaFoldDB" id="E8X6D9"/>
<dbReference type="SUPFAM" id="SSF51905">
    <property type="entry name" value="FAD/NAD(P)-binding domain"/>
    <property type="match status" value="1"/>
</dbReference>
<dbReference type="Gene3D" id="3.30.9.10">
    <property type="entry name" value="D-Amino Acid Oxidase, subunit A, domain 2"/>
    <property type="match status" value="1"/>
</dbReference>
<dbReference type="HOGENOM" id="CLU_007884_4_3_0"/>
<dbReference type="SUPFAM" id="SSF54373">
    <property type="entry name" value="FAD-linked reductases, C-terminal domain"/>
    <property type="match status" value="1"/>
</dbReference>
<geneLocation type="plasmid" evidence="3 4">
    <name>pACIX901</name>
</geneLocation>